<gene>
    <name evidence="2" type="ORF">E6O75_ATG06910</name>
</gene>
<dbReference type="SUPFAM" id="SSF54695">
    <property type="entry name" value="POZ domain"/>
    <property type="match status" value="1"/>
</dbReference>
<feature type="domain" description="BTB" evidence="1">
    <location>
        <begin position="24"/>
        <end position="94"/>
    </location>
</feature>
<dbReference type="PANTHER" id="PTHR47843">
    <property type="entry name" value="BTB DOMAIN-CONTAINING PROTEIN-RELATED"/>
    <property type="match status" value="1"/>
</dbReference>
<dbReference type="PANTHER" id="PTHR47843:SF5">
    <property type="entry name" value="BTB_POZ DOMAIN PROTEIN"/>
    <property type="match status" value="1"/>
</dbReference>
<sequence length="251" mass="28310">MTDTAALEAHKAGLRRMLNTQKHADLVLRCTEDGKEFKVHKVVVCTQSKFFEKACEPNSFKEGKENHIDLTIGNSSIISILLNYLYTLDYAYNNEDILVSHVKVYEAASFYDIPILQTMVVREFEKHLLGECDSLPKAIEAIYNDIPSFDRKLRDLALDAIVKNSGPLLGTSEEGATELSKMMDDLPQLGKDLTYCFLFENAKIKTAYHTAPSNSTKHPQKIVHRCATCFTLDAWRFPGGRMMCDNCESVS</sequence>
<evidence type="ECO:0000313" key="3">
    <source>
        <dbReference type="Proteomes" id="UP000298493"/>
    </source>
</evidence>
<dbReference type="SMART" id="SM00225">
    <property type="entry name" value="BTB"/>
    <property type="match status" value="1"/>
</dbReference>
<evidence type="ECO:0000259" key="1">
    <source>
        <dbReference type="PROSITE" id="PS50097"/>
    </source>
</evidence>
<dbReference type="EMBL" id="SNSC02000012">
    <property type="protein sequence ID" value="TID19572.1"/>
    <property type="molecule type" value="Genomic_DNA"/>
</dbReference>
<protein>
    <recommendedName>
        <fullName evidence="1">BTB domain-containing protein</fullName>
    </recommendedName>
</protein>
<keyword evidence="3" id="KW-1185">Reference proteome</keyword>
<dbReference type="CDD" id="cd18186">
    <property type="entry name" value="BTB_POZ_ZBTB_KLHL-like"/>
    <property type="match status" value="1"/>
</dbReference>
<dbReference type="OrthoDB" id="6359816at2759"/>
<name>A0A4Z1NWT6_9PEZI</name>
<dbReference type="Proteomes" id="UP000298493">
    <property type="component" value="Unassembled WGS sequence"/>
</dbReference>
<organism evidence="2 3">
    <name type="scientific">Venturia nashicola</name>
    <dbReference type="NCBI Taxonomy" id="86259"/>
    <lineage>
        <taxon>Eukaryota</taxon>
        <taxon>Fungi</taxon>
        <taxon>Dikarya</taxon>
        <taxon>Ascomycota</taxon>
        <taxon>Pezizomycotina</taxon>
        <taxon>Dothideomycetes</taxon>
        <taxon>Pleosporomycetidae</taxon>
        <taxon>Venturiales</taxon>
        <taxon>Venturiaceae</taxon>
        <taxon>Venturia</taxon>
    </lineage>
</organism>
<evidence type="ECO:0000313" key="2">
    <source>
        <dbReference type="EMBL" id="TID19572.1"/>
    </source>
</evidence>
<comment type="caution">
    <text evidence="2">The sequence shown here is derived from an EMBL/GenBank/DDBJ whole genome shotgun (WGS) entry which is preliminary data.</text>
</comment>
<dbReference type="STRING" id="86259.A0A4Z1NWT6"/>
<dbReference type="InterPro" id="IPR011333">
    <property type="entry name" value="SKP1/BTB/POZ_sf"/>
</dbReference>
<dbReference type="Pfam" id="PF00651">
    <property type="entry name" value="BTB"/>
    <property type="match status" value="1"/>
</dbReference>
<proteinExistence type="predicted"/>
<dbReference type="AlphaFoldDB" id="A0A4Z1NWT6"/>
<accession>A0A4Z1NWT6</accession>
<dbReference type="InterPro" id="IPR000210">
    <property type="entry name" value="BTB/POZ_dom"/>
</dbReference>
<dbReference type="PROSITE" id="PS50097">
    <property type="entry name" value="BTB"/>
    <property type="match status" value="1"/>
</dbReference>
<dbReference type="Gene3D" id="3.30.710.10">
    <property type="entry name" value="Potassium Channel Kv1.1, Chain A"/>
    <property type="match status" value="1"/>
</dbReference>
<reference evidence="2 3" key="1">
    <citation type="submission" date="2019-04" db="EMBL/GenBank/DDBJ databases">
        <title>High contiguity whole genome sequence and gene annotation resource for two Venturia nashicola isolates.</title>
        <authorList>
            <person name="Prokchorchik M."/>
            <person name="Won K."/>
            <person name="Lee Y."/>
            <person name="Choi E.D."/>
            <person name="Segonzac C."/>
            <person name="Sohn K.H."/>
        </authorList>
    </citation>
    <scope>NUCLEOTIDE SEQUENCE [LARGE SCALE GENOMIC DNA]</scope>
    <source>
        <strain evidence="2 3">PRI2</strain>
    </source>
</reference>